<dbReference type="InterPro" id="IPR036380">
    <property type="entry name" value="Isochorismatase-like_sf"/>
</dbReference>
<proteinExistence type="inferred from homology"/>
<dbReference type="EMBL" id="JNBS01000237">
    <property type="protein sequence ID" value="OQS07462.1"/>
    <property type="molecule type" value="Genomic_DNA"/>
</dbReference>
<keyword evidence="5" id="KW-1185">Reference proteome</keyword>
<dbReference type="SUPFAM" id="SSF52499">
    <property type="entry name" value="Isochorismatase-like hydrolases"/>
    <property type="match status" value="1"/>
</dbReference>
<dbReference type="GO" id="GO:0016787">
    <property type="term" value="F:hydrolase activity"/>
    <property type="evidence" value="ECO:0007669"/>
    <property type="project" value="UniProtKB-KW"/>
</dbReference>
<evidence type="ECO:0000256" key="1">
    <source>
        <dbReference type="ARBA" id="ARBA00006336"/>
    </source>
</evidence>
<sequence length="180" mass="19454">MTKQAILVIDVQTTMFDGLDCPPIHNASTLVSNIKSVMEYARKASIPIAFIQHHEDEGSFKQGSPGWEVLDALGQDTATEPTFSKTVPNAFSNPQLSHWLDAANISSLILVGAQSDCCVDATTLSAIEHGYEVTVVSDAHSTWLWENDAPIDATPLILSQNEKFAKAGAQLITTQQLTCP</sequence>
<dbReference type="InterPro" id="IPR050272">
    <property type="entry name" value="Isochorismatase-like_hydrls"/>
</dbReference>
<dbReference type="STRING" id="74557.A0A1W0AB05"/>
<protein>
    <submittedName>
        <fullName evidence="4">Isochorismatase hydrolase</fullName>
    </submittedName>
</protein>
<evidence type="ECO:0000259" key="3">
    <source>
        <dbReference type="Pfam" id="PF00857"/>
    </source>
</evidence>
<name>A0A1W0AB05_9STRA</name>
<keyword evidence="2 4" id="KW-0378">Hydrolase</keyword>
<dbReference type="InterPro" id="IPR000868">
    <property type="entry name" value="Isochorismatase-like_dom"/>
</dbReference>
<comment type="similarity">
    <text evidence="1">Belongs to the isochorismatase family.</text>
</comment>
<evidence type="ECO:0000313" key="4">
    <source>
        <dbReference type="EMBL" id="OQS07462.1"/>
    </source>
</evidence>
<dbReference type="PANTHER" id="PTHR43540:SF14">
    <property type="entry name" value="ISOCHORISMATASE"/>
    <property type="match status" value="1"/>
</dbReference>
<dbReference type="Gene3D" id="3.40.50.850">
    <property type="entry name" value="Isochorismatase-like"/>
    <property type="match status" value="1"/>
</dbReference>
<accession>A0A1W0AB05</accession>
<dbReference type="AlphaFoldDB" id="A0A1W0AB05"/>
<evidence type="ECO:0000313" key="5">
    <source>
        <dbReference type="Proteomes" id="UP000243217"/>
    </source>
</evidence>
<dbReference type="Proteomes" id="UP000243217">
    <property type="component" value="Unassembled WGS sequence"/>
</dbReference>
<dbReference type="PANTHER" id="PTHR43540">
    <property type="entry name" value="PEROXYUREIDOACRYLATE/UREIDOACRYLATE AMIDOHYDROLASE-RELATED"/>
    <property type="match status" value="1"/>
</dbReference>
<dbReference type="OrthoDB" id="167809at2759"/>
<comment type="caution">
    <text evidence="4">The sequence shown here is derived from an EMBL/GenBank/DDBJ whole genome shotgun (WGS) entry which is preliminary data.</text>
</comment>
<evidence type="ECO:0000256" key="2">
    <source>
        <dbReference type="ARBA" id="ARBA00022801"/>
    </source>
</evidence>
<dbReference type="Pfam" id="PF00857">
    <property type="entry name" value="Isochorismatase"/>
    <property type="match status" value="1"/>
</dbReference>
<organism evidence="4 5">
    <name type="scientific">Thraustotheca clavata</name>
    <dbReference type="NCBI Taxonomy" id="74557"/>
    <lineage>
        <taxon>Eukaryota</taxon>
        <taxon>Sar</taxon>
        <taxon>Stramenopiles</taxon>
        <taxon>Oomycota</taxon>
        <taxon>Saprolegniomycetes</taxon>
        <taxon>Saprolegniales</taxon>
        <taxon>Achlyaceae</taxon>
        <taxon>Thraustotheca</taxon>
    </lineage>
</organism>
<gene>
    <name evidence="4" type="ORF">THRCLA_00523</name>
</gene>
<feature type="domain" description="Isochorismatase-like" evidence="3">
    <location>
        <begin position="5"/>
        <end position="142"/>
    </location>
</feature>
<reference evidence="4 5" key="1">
    <citation type="journal article" date="2014" name="Genome Biol. Evol.">
        <title>The secreted proteins of Achlya hypogyna and Thraustotheca clavata identify the ancestral oomycete secretome and reveal gene acquisitions by horizontal gene transfer.</title>
        <authorList>
            <person name="Misner I."/>
            <person name="Blouin N."/>
            <person name="Leonard G."/>
            <person name="Richards T.A."/>
            <person name="Lane C.E."/>
        </authorList>
    </citation>
    <scope>NUCLEOTIDE SEQUENCE [LARGE SCALE GENOMIC DNA]</scope>
    <source>
        <strain evidence="4 5">ATCC 34112</strain>
    </source>
</reference>